<dbReference type="GeneID" id="92050399"/>
<evidence type="ECO:0000256" key="1">
    <source>
        <dbReference type="SAM" id="MobiDB-lite"/>
    </source>
</evidence>
<comment type="caution">
    <text evidence="2">The sequence shown here is derived from an EMBL/GenBank/DDBJ whole genome shotgun (WGS) entry which is preliminary data.</text>
</comment>
<evidence type="ECO:0000313" key="2">
    <source>
        <dbReference type="EMBL" id="KAK8066278.1"/>
    </source>
</evidence>
<proteinExistence type="predicted"/>
<accession>A0ABR1V522</accession>
<feature type="compositionally biased region" description="Basic residues" evidence="1">
    <location>
        <begin position="75"/>
        <end position="85"/>
    </location>
</feature>
<dbReference type="RefSeq" id="XP_066663031.1">
    <property type="nucleotide sequence ID" value="XM_066817339.1"/>
</dbReference>
<keyword evidence="3" id="KW-1185">Reference proteome</keyword>
<dbReference type="PROSITE" id="PS51885">
    <property type="entry name" value="NEPRILYSIN"/>
    <property type="match status" value="1"/>
</dbReference>
<evidence type="ECO:0000313" key="3">
    <source>
        <dbReference type="Proteomes" id="UP001433268"/>
    </source>
</evidence>
<reference evidence="2 3" key="1">
    <citation type="submission" date="2023-01" db="EMBL/GenBank/DDBJ databases">
        <title>Analysis of 21 Apiospora genomes using comparative genomics revels a genus with tremendous synthesis potential of carbohydrate active enzymes and secondary metabolites.</title>
        <authorList>
            <person name="Sorensen T."/>
        </authorList>
    </citation>
    <scope>NUCLEOTIDE SEQUENCE [LARGE SCALE GENOMIC DNA]</scope>
    <source>
        <strain evidence="2 3">CBS 114990</strain>
    </source>
</reference>
<gene>
    <name evidence="2" type="ORF">PG997_013025</name>
</gene>
<protein>
    <submittedName>
        <fullName evidence="2">Uncharacterized protein</fullName>
    </submittedName>
</protein>
<name>A0ABR1V522_9PEZI</name>
<sequence>MALLISRATSKAHELTYGLDTNSGLQYNPDARHGRWRDNGSTVAFQERAACFIDKSSQLPVLQEQGTPVRDKPRGRGLRQRHRDGRRREPFLAAAKPERVYQRPGISSHVRADMAPEDAPGDAALGQHPRKHTHTSLHARIIGTTMSTKAFRDAFQFKKNKAMHELW</sequence>
<dbReference type="InterPro" id="IPR000718">
    <property type="entry name" value="Peptidase_M13"/>
</dbReference>
<feature type="region of interest" description="Disordered" evidence="1">
    <location>
        <begin position="62"/>
        <end position="88"/>
    </location>
</feature>
<dbReference type="InterPro" id="IPR024079">
    <property type="entry name" value="MetalloPept_cat_dom_sf"/>
</dbReference>
<organism evidence="2 3">
    <name type="scientific">Apiospora hydei</name>
    <dbReference type="NCBI Taxonomy" id="1337664"/>
    <lineage>
        <taxon>Eukaryota</taxon>
        <taxon>Fungi</taxon>
        <taxon>Dikarya</taxon>
        <taxon>Ascomycota</taxon>
        <taxon>Pezizomycotina</taxon>
        <taxon>Sordariomycetes</taxon>
        <taxon>Xylariomycetidae</taxon>
        <taxon>Amphisphaeriales</taxon>
        <taxon>Apiosporaceae</taxon>
        <taxon>Apiospora</taxon>
    </lineage>
</organism>
<dbReference type="EMBL" id="JAQQWN010000009">
    <property type="protein sequence ID" value="KAK8066278.1"/>
    <property type="molecule type" value="Genomic_DNA"/>
</dbReference>
<dbReference type="Gene3D" id="3.40.390.10">
    <property type="entry name" value="Collagenase (Catalytic Domain)"/>
    <property type="match status" value="1"/>
</dbReference>
<dbReference type="Proteomes" id="UP001433268">
    <property type="component" value="Unassembled WGS sequence"/>
</dbReference>